<feature type="active site" description="Charge relay system" evidence="10 11">
    <location>
        <position position="378"/>
    </location>
</feature>
<comment type="caution">
    <text evidence="14">The sequence shown here is derived from an EMBL/GenBank/DDBJ whole genome shotgun (WGS) entry which is preliminary data.</text>
</comment>
<dbReference type="Proteomes" id="UP000014969">
    <property type="component" value="Unassembled WGS sequence"/>
</dbReference>
<evidence type="ECO:0000256" key="7">
    <source>
        <dbReference type="ARBA" id="ARBA00022825"/>
    </source>
</evidence>
<dbReference type="InterPro" id="IPR015500">
    <property type="entry name" value="Peptidase_S8_subtilisin-rel"/>
</dbReference>
<feature type="domain" description="Peptidase S8/S53" evidence="13">
    <location>
        <begin position="96"/>
        <end position="432"/>
    </location>
</feature>
<keyword evidence="3" id="KW-1003">Cell membrane</keyword>
<feature type="transmembrane region" description="Helical" evidence="12">
    <location>
        <begin position="474"/>
        <end position="493"/>
    </location>
</feature>
<comment type="subcellular location">
    <subcellularLocation>
        <location evidence="1">Cell membrane</location>
        <topology evidence="1">Single-pass membrane protein</topology>
    </subcellularLocation>
</comment>
<evidence type="ECO:0000259" key="13">
    <source>
        <dbReference type="Pfam" id="PF00082"/>
    </source>
</evidence>
<evidence type="ECO:0000256" key="8">
    <source>
        <dbReference type="ARBA" id="ARBA00022989"/>
    </source>
</evidence>
<sequence length="505" mass="51521">MSNGKTLHRVLVAVMVALLAVTSPVLGPMPVAHAIKPPVIPGDPTPPPDPDVNPPEMRLDNRGCVAPGIIPDPPIADAPPASVMMNLAEAHKFSRGSGVKVAVIDTGVTPSPRFAHLTAGADWVEKSAGGLADCDSHGTLIASIIGASAAPGDQFVGVAPEAEIISYRQSSTRYTEAQPTFRSADPAADARANHIGTVAAAIVKAANAGARVINISVIACIPANQPIDQTALALAVRYATVEKGALIVAAAGNVGGGAAAAGETEGCQQNPLYDPGFPNDPRNWDHVTTVSSPGWFYDYVVAVGAVDRKGAPQDREGVAAAQDQGAPQDPIAAQFSMRGPWVDLAGPGTNIIAIGPDGSTVNALPNRSNVLGPIEGTSFSAAWVSGVAALLFSLHPDWTPAQVRRRLTDTAHGPARGIANDGGGLDNAVGHGLVDPVAALTSPVPPGDGATAEPHRVAIALQPEPQPRNHAPQIAAGAIGTGVIILLLVAASIRRRNPDQEQVNA</sequence>
<dbReference type="InterPro" id="IPR023834">
    <property type="entry name" value="T7SS_pept_S8A_mycosin"/>
</dbReference>
<dbReference type="InterPro" id="IPR000209">
    <property type="entry name" value="Peptidase_S8/S53_dom"/>
</dbReference>
<dbReference type="InterPro" id="IPR050131">
    <property type="entry name" value="Peptidase_S8_subtilisin-like"/>
</dbReference>
<dbReference type="GO" id="GO:0005886">
    <property type="term" value="C:plasma membrane"/>
    <property type="evidence" value="ECO:0007669"/>
    <property type="project" value="UniProtKB-SubCell"/>
</dbReference>
<evidence type="ECO:0000313" key="15">
    <source>
        <dbReference type="Proteomes" id="UP000014969"/>
    </source>
</evidence>
<dbReference type="PANTHER" id="PTHR43806:SF11">
    <property type="entry name" value="CEREVISIN-RELATED"/>
    <property type="match status" value="1"/>
</dbReference>
<dbReference type="PROSITE" id="PS00137">
    <property type="entry name" value="SUBTILASE_HIS"/>
    <property type="match status" value="1"/>
</dbReference>
<evidence type="ECO:0000256" key="4">
    <source>
        <dbReference type="ARBA" id="ARBA00022670"/>
    </source>
</evidence>
<dbReference type="NCBIfam" id="TIGR03921">
    <property type="entry name" value="T7SS_mycosin"/>
    <property type="match status" value="1"/>
</dbReference>
<evidence type="ECO:0000256" key="9">
    <source>
        <dbReference type="ARBA" id="ARBA00023136"/>
    </source>
</evidence>
<evidence type="ECO:0000256" key="6">
    <source>
        <dbReference type="ARBA" id="ARBA00022801"/>
    </source>
</evidence>
<dbReference type="GO" id="GO:0004252">
    <property type="term" value="F:serine-type endopeptidase activity"/>
    <property type="evidence" value="ECO:0007669"/>
    <property type="project" value="UniProtKB-UniRule"/>
</dbReference>
<dbReference type="Gene3D" id="3.40.50.200">
    <property type="entry name" value="Peptidase S8/S53 domain"/>
    <property type="match status" value="1"/>
</dbReference>
<dbReference type="Pfam" id="PF00082">
    <property type="entry name" value="Peptidase_S8"/>
    <property type="match status" value="1"/>
</dbReference>
<dbReference type="AlphaFoldDB" id="A0A829HQ30"/>
<evidence type="ECO:0000256" key="2">
    <source>
        <dbReference type="ARBA" id="ARBA00011073"/>
    </source>
</evidence>
<dbReference type="RefSeq" id="WP_020724491.1">
    <property type="nucleotide sequence ID" value="NZ_ATFQ01000040.1"/>
</dbReference>
<dbReference type="GO" id="GO:0006508">
    <property type="term" value="P:proteolysis"/>
    <property type="evidence" value="ECO:0007669"/>
    <property type="project" value="UniProtKB-KW"/>
</dbReference>
<name>A0A829HQ30_9MYCO</name>
<reference evidence="14 15" key="1">
    <citation type="journal article" date="2013" name="Genome Announc.">
        <title>Genome Sequence of an Epidemic Isolate of Mycobacterium abscessus subsp. bolletii from Rio de Janeiro, Brazil.</title>
        <authorList>
            <person name="Davidson R.M."/>
            <person name="Reynolds P.R."/>
            <person name="Farias-Hesson E."/>
            <person name="Duarte R.S."/>
            <person name="Jackson M."/>
            <person name="Strong M."/>
        </authorList>
    </citation>
    <scope>NUCLEOTIDE SEQUENCE [LARGE SCALE GENOMIC DNA]</scope>
    <source>
        <strain evidence="14 15">CRM-0020</strain>
    </source>
</reference>
<keyword evidence="7 11" id="KW-0720">Serine protease</keyword>
<dbReference type="InterPro" id="IPR022398">
    <property type="entry name" value="Peptidase_S8_His-AS"/>
</dbReference>
<keyword evidence="9 12" id="KW-0472">Membrane</keyword>
<keyword evidence="8 12" id="KW-1133">Transmembrane helix</keyword>
<keyword evidence="6 11" id="KW-0378">Hydrolase</keyword>
<evidence type="ECO:0000256" key="10">
    <source>
        <dbReference type="PIRSR" id="PIRSR615500-1"/>
    </source>
</evidence>
<feature type="active site" description="Charge relay system" evidence="10 11">
    <location>
        <position position="105"/>
    </location>
</feature>
<evidence type="ECO:0000256" key="11">
    <source>
        <dbReference type="PROSITE-ProRule" id="PRU01240"/>
    </source>
</evidence>
<protein>
    <submittedName>
        <fullName evidence="14">Peptidase</fullName>
    </submittedName>
</protein>
<evidence type="ECO:0000256" key="1">
    <source>
        <dbReference type="ARBA" id="ARBA00004162"/>
    </source>
</evidence>
<dbReference type="PRINTS" id="PR00723">
    <property type="entry name" value="SUBTILISIN"/>
</dbReference>
<evidence type="ECO:0000256" key="3">
    <source>
        <dbReference type="ARBA" id="ARBA00022475"/>
    </source>
</evidence>
<comment type="similarity">
    <text evidence="2 11">Belongs to the peptidase S8 family.</text>
</comment>
<evidence type="ECO:0000313" key="14">
    <source>
        <dbReference type="EMBL" id="EPQ20946.1"/>
    </source>
</evidence>
<evidence type="ECO:0000256" key="5">
    <source>
        <dbReference type="ARBA" id="ARBA00022692"/>
    </source>
</evidence>
<keyword evidence="5 12" id="KW-0812">Transmembrane</keyword>
<organism evidence="14 15">
    <name type="scientific">Mycobacteroides abscessus subsp. bolletii CRM-0020</name>
    <dbReference type="NCBI Taxonomy" id="1306401"/>
    <lineage>
        <taxon>Bacteria</taxon>
        <taxon>Bacillati</taxon>
        <taxon>Actinomycetota</taxon>
        <taxon>Actinomycetes</taxon>
        <taxon>Mycobacteriales</taxon>
        <taxon>Mycobacteriaceae</taxon>
        <taxon>Mycobacteroides</taxon>
        <taxon>Mycobacteroides abscessus</taxon>
    </lineage>
</organism>
<proteinExistence type="inferred from homology"/>
<keyword evidence="4 11" id="KW-0645">Protease</keyword>
<gene>
    <name evidence="14" type="ORF">J108_23610</name>
</gene>
<feature type="active site" description="Charge relay system" evidence="10 11">
    <location>
        <position position="137"/>
    </location>
</feature>
<evidence type="ECO:0000256" key="12">
    <source>
        <dbReference type="SAM" id="Phobius"/>
    </source>
</evidence>
<dbReference type="PANTHER" id="PTHR43806">
    <property type="entry name" value="PEPTIDASE S8"/>
    <property type="match status" value="1"/>
</dbReference>
<dbReference type="EMBL" id="ATFQ01000040">
    <property type="protein sequence ID" value="EPQ20946.1"/>
    <property type="molecule type" value="Genomic_DNA"/>
</dbReference>
<accession>A0A829HQ30</accession>
<dbReference type="InterPro" id="IPR036852">
    <property type="entry name" value="Peptidase_S8/S53_dom_sf"/>
</dbReference>
<dbReference type="PROSITE" id="PS51892">
    <property type="entry name" value="SUBTILASE"/>
    <property type="match status" value="1"/>
</dbReference>
<dbReference type="SUPFAM" id="SSF52743">
    <property type="entry name" value="Subtilisin-like"/>
    <property type="match status" value="1"/>
</dbReference>